<sequence length="206" mass="24167">MSKKGSTKREPAHLKHLYKRSSSDLKGDKVVTLEESLIDGPKGISFKLYKKNGDKIEKYTGRQNPDGTFTLWIVKGGVKDKQEKIGIDDLMTIIKKVKDLAFVVKYMKKNAGKISRMIARMIKKRIVKRKRSRKKVSKKKSKKRSKKRSRKKVSKKNQRRDQRKDQRKDQKKDPRKDLKRDPRKDLKRDPGRDKSYAFGILQKAKK</sequence>
<reference evidence="2" key="1">
    <citation type="journal article" date="2019" name="MBio">
        <title>Virus Genomes from Deep Sea Sediments Expand the Ocean Megavirome and Support Independent Origins of Viral Gigantism.</title>
        <authorList>
            <person name="Backstrom D."/>
            <person name="Yutin N."/>
            <person name="Jorgensen S.L."/>
            <person name="Dharamshi J."/>
            <person name="Homa F."/>
            <person name="Zaremba-Niedwiedzka K."/>
            <person name="Spang A."/>
            <person name="Wolf Y.I."/>
            <person name="Koonin E.V."/>
            <person name="Ettema T.J."/>
        </authorList>
    </citation>
    <scope>NUCLEOTIDE SEQUENCE</scope>
</reference>
<gene>
    <name evidence="2" type="ORF">LCMiAC01_00030</name>
</gene>
<proteinExistence type="predicted"/>
<protein>
    <submittedName>
        <fullName evidence="2">Uncharacterized protein</fullName>
    </submittedName>
</protein>
<evidence type="ECO:0000313" key="2">
    <source>
        <dbReference type="EMBL" id="QBK88339.1"/>
    </source>
</evidence>
<dbReference type="EMBL" id="MK500388">
    <property type="protein sequence ID" value="QBK88339.1"/>
    <property type="molecule type" value="Genomic_DNA"/>
</dbReference>
<organism evidence="2">
    <name type="scientific">Mimivirus LCMiAC01</name>
    <dbReference type="NCBI Taxonomy" id="2506608"/>
    <lineage>
        <taxon>Viruses</taxon>
        <taxon>Varidnaviria</taxon>
        <taxon>Bamfordvirae</taxon>
        <taxon>Nucleocytoviricota</taxon>
        <taxon>Megaviricetes</taxon>
        <taxon>Imitervirales</taxon>
        <taxon>Mimiviridae</taxon>
        <taxon>Klosneuvirinae</taxon>
    </lineage>
</organism>
<feature type="compositionally biased region" description="Basic and acidic residues" evidence="1">
    <location>
        <begin position="159"/>
        <end position="195"/>
    </location>
</feature>
<feature type="region of interest" description="Disordered" evidence="1">
    <location>
        <begin position="123"/>
        <end position="206"/>
    </location>
</feature>
<accession>A0A481YYV8</accession>
<name>A0A481YYV8_9VIRU</name>
<evidence type="ECO:0000256" key="1">
    <source>
        <dbReference type="SAM" id="MobiDB-lite"/>
    </source>
</evidence>
<feature type="compositionally biased region" description="Basic residues" evidence="1">
    <location>
        <begin position="123"/>
        <end position="158"/>
    </location>
</feature>